<proteinExistence type="predicted"/>
<organism evidence="1">
    <name type="scientific">marine sediment metagenome</name>
    <dbReference type="NCBI Taxonomy" id="412755"/>
    <lineage>
        <taxon>unclassified sequences</taxon>
        <taxon>metagenomes</taxon>
        <taxon>ecological metagenomes</taxon>
    </lineage>
</organism>
<comment type="caution">
    <text evidence="1">The sequence shown here is derived from an EMBL/GenBank/DDBJ whole genome shotgun (WGS) entry which is preliminary data.</text>
</comment>
<gene>
    <name evidence="1" type="ORF">S12H4_24891</name>
</gene>
<evidence type="ECO:0000313" key="1">
    <source>
        <dbReference type="EMBL" id="GAI82527.1"/>
    </source>
</evidence>
<sequence length="36" mass="4258">DVGEEELRLGLATPFVQRREAELPNIDEMFNIKQWL</sequence>
<dbReference type="EMBL" id="BARW01013683">
    <property type="protein sequence ID" value="GAI82527.1"/>
    <property type="molecule type" value="Genomic_DNA"/>
</dbReference>
<dbReference type="AlphaFoldDB" id="X1RP76"/>
<accession>X1RP76</accession>
<name>X1RP76_9ZZZZ</name>
<reference evidence="1" key="1">
    <citation type="journal article" date="2014" name="Front. Microbiol.">
        <title>High frequency of phylogenetically diverse reductive dehalogenase-homologous genes in deep subseafloor sedimentary metagenomes.</title>
        <authorList>
            <person name="Kawai M."/>
            <person name="Futagami T."/>
            <person name="Toyoda A."/>
            <person name="Takaki Y."/>
            <person name="Nishi S."/>
            <person name="Hori S."/>
            <person name="Arai W."/>
            <person name="Tsubouchi T."/>
            <person name="Morono Y."/>
            <person name="Uchiyama I."/>
            <person name="Ito T."/>
            <person name="Fujiyama A."/>
            <person name="Inagaki F."/>
            <person name="Takami H."/>
        </authorList>
    </citation>
    <scope>NUCLEOTIDE SEQUENCE</scope>
    <source>
        <strain evidence="1">Expedition CK06-06</strain>
    </source>
</reference>
<protein>
    <submittedName>
        <fullName evidence="1">Uncharacterized protein</fullName>
    </submittedName>
</protein>
<feature type="non-terminal residue" evidence="1">
    <location>
        <position position="1"/>
    </location>
</feature>